<feature type="transmembrane region" description="Helical" evidence="2">
    <location>
        <begin position="41"/>
        <end position="58"/>
    </location>
</feature>
<evidence type="ECO:0000313" key="3">
    <source>
        <dbReference type="EMBL" id="KAG0575335.1"/>
    </source>
</evidence>
<accession>A0A8T0HXE0</accession>
<evidence type="ECO:0000256" key="2">
    <source>
        <dbReference type="SAM" id="Phobius"/>
    </source>
</evidence>
<evidence type="ECO:0008006" key="5">
    <source>
        <dbReference type="Google" id="ProtNLM"/>
    </source>
</evidence>
<keyword evidence="4" id="KW-1185">Reference proteome</keyword>
<evidence type="ECO:0000256" key="1">
    <source>
        <dbReference type="SAM" id="MobiDB-lite"/>
    </source>
</evidence>
<sequence length="184" mass="20451">MVSARWIDRAGPHAALIFGAAGFGGYFVLTKASLSGGVDPFVFGTYRDGIGFLTLFLYASCFERQHWPKVLLEVAGLVFAMAVVGQWFFVKWKEQKTHCLINCTARSASAHPTERIQDLLQEDVEVKRRREKVKRQASVLSRLTRQLSMNEARASAATGESRESGKTPDFTQGSLHFGIFVSFA</sequence>
<name>A0A8T0HXE0_CERPU</name>
<organism evidence="3 4">
    <name type="scientific">Ceratodon purpureus</name>
    <name type="common">Fire moss</name>
    <name type="synonym">Dicranum purpureum</name>
    <dbReference type="NCBI Taxonomy" id="3225"/>
    <lineage>
        <taxon>Eukaryota</taxon>
        <taxon>Viridiplantae</taxon>
        <taxon>Streptophyta</taxon>
        <taxon>Embryophyta</taxon>
        <taxon>Bryophyta</taxon>
        <taxon>Bryophytina</taxon>
        <taxon>Bryopsida</taxon>
        <taxon>Dicranidae</taxon>
        <taxon>Pseudoditrichales</taxon>
        <taxon>Ditrichaceae</taxon>
        <taxon>Ceratodon</taxon>
    </lineage>
</organism>
<feature type="transmembrane region" description="Helical" evidence="2">
    <location>
        <begin position="12"/>
        <end position="29"/>
    </location>
</feature>
<comment type="caution">
    <text evidence="3">The sequence shown here is derived from an EMBL/GenBank/DDBJ whole genome shotgun (WGS) entry which is preliminary data.</text>
</comment>
<dbReference type="EMBL" id="CM026426">
    <property type="protein sequence ID" value="KAG0575335.1"/>
    <property type="molecule type" value="Genomic_DNA"/>
</dbReference>
<dbReference type="Proteomes" id="UP000822688">
    <property type="component" value="Chromosome V"/>
</dbReference>
<dbReference type="AlphaFoldDB" id="A0A8T0HXE0"/>
<feature type="transmembrane region" description="Helical" evidence="2">
    <location>
        <begin position="70"/>
        <end position="89"/>
    </location>
</feature>
<proteinExistence type="predicted"/>
<protein>
    <recommendedName>
        <fullName evidence="5">EamA domain-containing protein</fullName>
    </recommendedName>
</protein>
<keyword evidence="2" id="KW-0472">Membrane</keyword>
<gene>
    <name evidence="3" type="ORF">KC19_VG337900</name>
</gene>
<evidence type="ECO:0000313" key="4">
    <source>
        <dbReference type="Proteomes" id="UP000822688"/>
    </source>
</evidence>
<keyword evidence="2" id="KW-1133">Transmembrane helix</keyword>
<feature type="region of interest" description="Disordered" evidence="1">
    <location>
        <begin position="150"/>
        <end position="170"/>
    </location>
</feature>
<keyword evidence="2" id="KW-0812">Transmembrane</keyword>
<reference evidence="3" key="1">
    <citation type="submission" date="2020-06" db="EMBL/GenBank/DDBJ databases">
        <title>WGS assembly of Ceratodon purpureus strain R40.</title>
        <authorList>
            <person name="Carey S.B."/>
            <person name="Jenkins J."/>
            <person name="Shu S."/>
            <person name="Lovell J.T."/>
            <person name="Sreedasyam A."/>
            <person name="Maumus F."/>
            <person name="Tiley G.P."/>
            <person name="Fernandez-Pozo N."/>
            <person name="Barry K."/>
            <person name="Chen C."/>
            <person name="Wang M."/>
            <person name="Lipzen A."/>
            <person name="Daum C."/>
            <person name="Saski C.A."/>
            <person name="Payton A.C."/>
            <person name="Mcbreen J.C."/>
            <person name="Conrad R.E."/>
            <person name="Kollar L.M."/>
            <person name="Olsson S."/>
            <person name="Huttunen S."/>
            <person name="Landis J.B."/>
            <person name="Wickett N.J."/>
            <person name="Johnson M.G."/>
            <person name="Rensing S.A."/>
            <person name="Grimwood J."/>
            <person name="Schmutz J."/>
            <person name="Mcdaniel S.F."/>
        </authorList>
    </citation>
    <scope>NUCLEOTIDE SEQUENCE</scope>
    <source>
        <strain evidence="3">R40</strain>
    </source>
</reference>